<evidence type="ECO:0000313" key="3">
    <source>
        <dbReference type="Proteomes" id="UP000576393"/>
    </source>
</evidence>
<evidence type="ECO:0000256" key="1">
    <source>
        <dbReference type="SAM" id="MobiDB-lite"/>
    </source>
</evidence>
<protein>
    <submittedName>
        <fullName evidence="2">Uncharacterized protein</fullName>
    </submittedName>
</protein>
<evidence type="ECO:0000313" key="2">
    <source>
        <dbReference type="EMBL" id="NYF44702.1"/>
    </source>
</evidence>
<name>A0A852V4P8_9ACTN</name>
<feature type="non-terminal residue" evidence="2">
    <location>
        <position position="1"/>
    </location>
</feature>
<accession>A0A852V4P8</accession>
<reference evidence="2 3" key="1">
    <citation type="submission" date="2020-07" db="EMBL/GenBank/DDBJ databases">
        <title>Sequencing the genomes of 1000 actinobacteria strains.</title>
        <authorList>
            <person name="Klenk H.-P."/>
        </authorList>
    </citation>
    <scope>NUCLEOTIDE SEQUENCE [LARGE SCALE GENOMIC DNA]</scope>
    <source>
        <strain evidence="2 3">DSM 45763</strain>
    </source>
</reference>
<feature type="compositionally biased region" description="Low complexity" evidence="1">
    <location>
        <begin position="69"/>
        <end position="84"/>
    </location>
</feature>
<dbReference type="Proteomes" id="UP000576393">
    <property type="component" value="Unassembled WGS sequence"/>
</dbReference>
<organism evidence="2 3">
    <name type="scientific">Streptosporangium sandarakinum</name>
    <dbReference type="NCBI Taxonomy" id="1260955"/>
    <lineage>
        <taxon>Bacteria</taxon>
        <taxon>Bacillati</taxon>
        <taxon>Actinomycetota</taxon>
        <taxon>Actinomycetes</taxon>
        <taxon>Streptosporangiales</taxon>
        <taxon>Streptosporangiaceae</taxon>
        <taxon>Streptosporangium</taxon>
    </lineage>
</organism>
<feature type="compositionally biased region" description="Low complexity" evidence="1">
    <location>
        <begin position="127"/>
        <end position="139"/>
    </location>
</feature>
<proteinExistence type="predicted"/>
<comment type="caution">
    <text evidence="2">The sequence shown here is derived from an EMBL/GenBank/DDBJ whole genome shotgun (WGS) entry which is preliminary data.</text>
</comment>
<dbReference type="EMBL" id="JACCCO010000004">
    <property type="protein sequence ID" value="NYF44702.1"/>
    <property type="molecule type" value="Genomic_DNA"/>
</dbReference>
<gene>
    <name evidence="2" type="ORF">HDA43_006944</name>
</gene>
<feature type="region of interest" description="Disordered" evidence="1">
    <location>
        <begin position="60"/>
        <end position="161"/>
    </location>
</feature>
<feature type="compositionally biased region" description="Low complexity" evidence="1">
    <location>
        <begin position="91"/>
        <end position="112"/>
    </location>
</feature>
<dbReference type="AlphaFoldDB" id="A0A852V4P8"/>
<keyword evidence="3" id="KW-1185">Reference proteome</keyword>
<sequence length="161" mass="15815">TGPTAGGPREPNPADGTTLLTARDLEFTQEYMAKHPGDVPTKQDLMDAGMGSGRALRIRRFIEQEVQSGTGTATRTGTTQKPGPAAGPGTGSPSRSGTADATPTTPGTGTDPGPAPEHGPGTDAGPSDAGTGTSDTDTAQPDPAGTGPELVGAGTGHAANE</sequence>